<dbReference type="GeneID" id="9536623"/>
<keyword evidence="2" id="KW-1185">Reference proteome</keyword>
<dbReference type="RefSeq" id="XP_003009820.1">
    <property type="nucleotide sequence ID" value="XM_003009774.1"/>
</dbReference>
<dbReference type="SUPFAM" id="SSF53686">
    <property type="entry name" value="Tryptophan synthase beta subunit-like PLP-dependent enzymes"/>
    <property type="match status" value="1"/>
</dbReference>
<sequence length="62" mass="6681">MSVVLAEPFASIPRESFLFGPSPIQALPRISQALGGKVNVYAKREDCNSGLAYGGNKTRKLE</sequence>
<dbReference type="HOGENOM" id="CLU_192603_0_0_1"/>
<dbReference type="SMR" id="C9SZ67"/>
<gene>
    <name evidence="1" type="ORF">VDBG_10192</name>
</gene>
<dbReference type="KEGG" id="val:VDBG_10192"/>
<organism evidence="2">
    <name type="scientific">Verticillium alfalfae (strain VaMs.102 / ATCC MYA-4576 / FGSC 10136)</name>
    <name type="common">Verticillium wilt of alfalfa</name>
    <name type="synonym">Verticillium albo-atrum</name>
    <dbReference type="NCBI Taxonomy" id="526221"/>
    <lineage>
        <taxon>Eukaryota</taxon>
        <taxon>Fungi</taxon>
        <taxon>Dikarya</taxon>
        <taxon>Ascomycota</taxon>
        <taxon>Pezizomycotina</taxon>
        <taxon>Sordariomycetes</taxon>
        <taxon>Hypocreomycetidae</taxon>
        <taxon>Glomerellales</taxon>
        <taxon>Plectosphaerellaceae</taxon>
        <taxon>Verticillium</taxon>
    </lineage>
</organism>
<evidence type="ECO:0000313" key="2">
    <source>
        <dbReference type="Proteomes" id="UP000008698"/>
    </source>
</evidence>
<accession>C9SZ67</accession>
<name>C9SZ67_VERA1</name>
<dbReference type="OrthoDB" id="10266364at2759"/>
<reference evidence="2" key="1">
    <citation type="journal article" date="2011" name="PLoS Pathog.">
        <title>Comparative genomics yields insights into niche adaptation of plant vascular wilt pathogens.</title>
        <authorList>
            <person name="Klosterman S.J."/>
            <person name="Subbarao K.V."/>
            <person name="Kang S."/>
            <person name="Veronese P."/>
            <person name="Gold S.E."/>
            <person name="Thomma B.P.H.J."/>
            <person name="Chen Z."/>
            <person name="Henrissat B."/>
            <person name="Lee Y.-H."/>
            <person name="Park J."/>
            <person name="Garcia-Pedrajas M.D."/>
            <person name="Barbara D.J."/>
            <person name="Anchieta A."/>
            <person name="de Jonge R."/>
            <person name="Santhanam P."/>
            <person name="Maruthachalam K."/>
            <person name="Atallah Z."/>
            <person name="Amyotte S.G."/>
            <person name="Paz Z."/>
            <person name="Inderbitzin P."/>
            <person name="Hayes R.J."/>
            <person name="Heiman D.I."/>
            <person name="Young S."/>
            <person name="Zeng Q."/>
            <person name="Engels R."/>
            <person name="Galagan J."/>
            <person name="Cuomo C.A."/>
            <person name="Dobinson K.F."/>
            <person name="Ma L.-J."/>
        </authorList>
    </citation>
    <scope>NUCLEOTIDE SEQUENCE [LARGE SCALE GENOMIC DNA]</scope>
    <source>
        <strain evidence="2">VaMs.102 / ATCC MYA-4576 / FGSC 10136</strain>
    </source>
</reference>
<dbReference type="InterPro" id="IPR036052">
    <property type="entry name" value="TrpB-like_PALP_sf"/>
</dbReference>
<dbReference type="STRING" id="526221.C9SZ67"/>
<proteinExistence type="predicted"/>
<dbReference type="eggNOG" id="ENOG502QPS1">
    <property type="taxonomic scope" value="Eukaryota"/>
</dbReference>
<dbReference type="Gene3D" id="3.40.50.1100">
    <property type="match status" value="1"/>
</dbReference>
<evidence type="ECO:0000313" key="1">
    <source>
        <dbReference type="EMBL" id="EEY24082.1"/>
    </source>
</evidence>
<dbReference type="Proteomes" id="UP000008698">
    <property type="component" value="Unassembled WGS sequence"/>
</dbReference>
<dbReference type="EMBL" id="DS985234">
    <property type="protein sequence ID" value="EEY24082.1"/>
    <property type="molecule type" value="Genomic_DNA"/>
</dbReference>
<protein>
    <submittedName>
        <fullName evidence="1">AcdS</fullName>
    </submittedName>
</protein>
<dbReference type="AlphaFoldDB" id="C9SZ67"/>